<name>A0A4Z2HHM0_9TELE</name>
<gene>
    <name evidence="1" type="ORF">EYF80_025462</name>
</gene>
<proteinExistence type="predicted"/>
<keyword evidence="2" id="KW-1185">Reference proteome</keyword>
<sequence>MSSRSVLVPTVRQAGARAPYGGTNQHVALCSLTLWDRVKMAAQLPMTPLSLGLLLAALLLLGFDEGEGLVLLAFNVPLVGEEEPEEECRQRNADELVRLSSAAQYNFNGSSQSYTDDGPAADGSTIGSTLKVAVTAASLPARTGQTLPLTITWSKFKEVREGEGEDGAIILDQQLCFTDKPLHLSKTWEQTLMCKMIRVVIALTENHELIGYLSQRLRSQSPAAELTELVADALVLQQDRMLEGVPAVQDLRAAVQRSDAAQREHRVVDEQRGRLLSEPRHNGTEPAILRTALIRSALGDERATDDTFGEGRSQRWRASRIPLVPSSRSTEGLSGSAFRHWVHPEKSGTVHFAKSSSRTTTFSDTAITSC</sequence>
<evidence type="ECO:0000313" key="2">
    <source>
        <dbReference type="Proteomes" id="UP000314294"/>
    </source>
</evidence>
<comment type="caution">
    <text evidence="1">The sequence shown here is derived from an EMBL/GenBank/DDBJ whole genome shotgun (WGS) entry which is preliminary data.</text>
</comment>
<dbReference type="EMBL" id="SRLO01000255">
    <property type="protein sequence ID" value="TNN64332.1"/>
    <property type="molecule type" value="Genomic_DNA"/>
</dbReference>
<dbReference type="AlphaFoldDB" id="A0A4Z2HHM0"/>
<protein>
    <submittedName>
        <fullName evidence="1">Uncharacterized protein</fullName>
    </submittedName>
</protein>
<reference evidence="1 2" key="1">
    <citation type="submission" date="2019-03" db="EMBL/GenBank/DDBJ databases">
        <title>First draft genome of Liparis tanakae, snailfish: a comprehensive survey of snailfish specific genes.</title>
        <authorList>
            <person name="Kim W."/>
            <person name="Song I."/>
            <person name="Jeong J.-H."/>
            <person name="Kim D."/>
            <person name="Kim S."/>
            <person name="Ryu S."/>
            <person name="Song J.Y."/>
            <person name="Lee S.K."/>
        </authorList>
    </citation>
    <scope>NUCLEOTIDE SEQUENCE [LARGE SCALE GENOMIC DNA]</scope>
    <source>
        <tissue evidence="1">Muscle</tissue>
    </source>
</reference>
<evidence type="ECO:0000313" key="1">
    <source>
        <dbReference type="EMBL" id="TNN64332.1"/>
    </source>
</evidence>
<accession>A0A4Z2HHM0</accession>
<organism evidence="1 2">
    <name type="scientific">Liparis tanakae</name>
    <name type="common">Tanaka's snailfish</name>
    <dbReference type="NCBI Taxonomy" id="230148"/>
    <lineage>
        <taxon>Eukaryota</taxon>
        <taxon>Metazoa</taxon>
        <taxon>Chordata</taxon>
        <taxon>Craniata</taxon>
        <taxon>Vertebrata</taxon>
        <taxon>Euteleostomi</taxon>
        <taxon>Actinopterygii</taxon>
        <taxon>Neopterygii</taxon>
        <taxon>Teleostei</taxon>
        <taxon>Neoteleostei</taxon>
        <taxon>Acanthomorphata</taxon>
        <taxon>Eupercaria</taxon>
        <taxon>Perciformes</taxon>
        <taxon>Cottioidei</taxon>
        <taxon>Cottales</taxon>
        <taxon>Liparidae</taxon>
        <taxon>Liparis</taxon>
    </lineage>
</organism>
<dbReference type="Proteomes" id="UP000314294">
    <property type="component" value="Unassembled WGS sequence"/>
</dbReference>